<dbReference type="EMBL" id="BOPF01000007">
    <property type="protein sequence ID" value="GIJ45415.1"/>
    <property type="molecule type" value="Genomic_DNA"/>
</dbReference>
<dbReference type="AlphaFoldDB" id="A0A8J4DNZ4"/>
<keyword evidence="3" id="KW-1185">Reference proteome</keyword>
<feature type="chain" id="PRO_5035284453" evidence="1">
    <location>
        <begin position="26"/>
        <end position="100"/>
    </location>
</feature>
<feature type="signal peptide" evidence="1">
    <location>
        <begin position="1"/>
        <end position="25"/>
    </location>
</feature>
<keyword evidence="1" id="KW-0732">Signal</keyword>
<evidence type="ECO:0000313" key="3">
    <source>
        <dbReference type="Proteomes" id="UP000619260"/>
    </source>
</evidence>
<gene>
    <name evidence="2" type="ORF">Val02_23010</name>
</gene>
<organism evidence="2 3">
    <name type="scientific">Virgisporangium aliadipatigenens</name>
    <dbReference type="NCBI Taxonomy" id="741659"/>
    <lineage>
        <taxon>Bacteria</taxon>
        <taxon>Bacillati</taxon>
        <taxon>Actinomycetota</taxon>
        <taxon>Actinomycetes</taxon>
        <taxon>Micromonosporales</taxon>
        <taxon>Micromonosporaceae</taxon>
        <taxon>Virgisporangium</taxon>
    </lineage>
</organism>
<evidence type="ECO:0000313" key="2">
    <source>
        <dbReference type="EMBL" id="GIJ45415.1"/>
    </source>
</evidence>
<reference evidence="2" key="1">
    <citation type="submission" date="2021-01" db="EMBL/GenBank/DDBJ databases">
        <title>Whole genome shotgun sequence of Virgisporangium aliadipatigenens NBRC 105644.</title>
        <authorList>
            <person name="Komaki H."/>
            <person name="Tamura T."/>
        </authorList>
    </citation>
    <scope>NUCLEOTIDE SEQUENCE</scope>
    <source>
        <strain evidence="2">NBRC 105644</strain>
    </source>
</reference>
<name>A0A8J4DNZ4_9ACTN</name>
<dbReference type="RefSeq" id="WP_203898965.1">
    <property type="nucleotide sequence ID" value="NZ_BOPF01000007.1"/>
</dbReference>
<protein>
    <submittedName>
        <fullName evidence="2">Uncharacterized protein</fullName>
    </submittedName>
</protein>
<sequence>MKARLAIVGALAVGGLVVSAAPAQAATGVLVIEEGTSSTVYRDPAPRCYTRAAARDVQVRNNTDSRIRLYRTAGCSGAPTETVQPGGFTISLVGSFYVVT</sequence>
<accession>A0A8J4DNZ4</accession>
<dbReference type="Proteomes" id="UP000619260">
    <property type="component" value="Unassembled WGS sequence"/>
</dbReference>
<proteinExistence type="predicted"/>
<evidence type="ECO:0000256" key="1">
    <source>
        <dbReference type="SAM" id="SignalP"/>
    </source>
</evidence>
<comment type="caution">
    <text evidence="2">The sequence shown here is derived from an EMBL/GenBank/DDBJ whole genome shotgun (WGS) entry which is preliminary data.</text>
</comment>